<reference evidence="4 5" key="1">
    <citation type="submission" date="2020-05" db="EMBL/GenBank/DDBJ databases">
        <title>Azospirillum oleiclasticum sp. nov, a nitrogen-fixing and heavy crude oil-emulsifying bacterium isolated from the crude oil of Yumen Oilfield.</title>
        <authorList>
            <person name="Wu D."/>
            <person name="Cai M."/>
            <person name="Zhang X."/>
        </authorList>
    </citation>
    <scope>NUCLEOTIDE SEQUENCE [LARGE SCALE GENOMIC DNA]</scope>
    <source>
        <strain evidence="4 5">ROY-1-1-2</strain>
    </source>
</reference>
<comment type="caution">
    <text evidence="4">The sequence shown here is derived from an EMBL/GenBank/DDBJ whole genome shotgun (WGS) entry which is preliminary data.</text>
</comment>
<feature type="modified residue" description="4-aspartylphosphate" evidence="2">
    <location>
        <position position="53"/>
    </location>
</feature>
<dbReference type="InterPro" id="IPR001789">
    <property type="entry name" value="Sig_transdc_resp-reg_receiver"/>
</dbReference>
<name>A0ABX2TGT6_9PROT</name>
<dbReference type="InterPro" id="IPR050595">
    <property type="entry name" value="Bact_response_regulator"/>
</dbReference>
<evidence type="ECO:0000313" key="5">
    <source>
        <dbReference type="Proteomes" id="UP000584642"/>
    </source>
</evidence>
<dbReference type="RefSeq" id="WP_180284009.1">
    <property type="nucleotide sequence ID" value="NZ_JABFDB010000016.1"/>
</dbReference>
<dbReference type="InterPro" id="IPR011006">
    <property type="entry name" value="CheY-like_superfamily"/>
</dbReference>
<keyword evidence="1 2" id="KW-0597">Phosphoprotein</keyword>
<dbReference type="PANTHER" id="PTHR44591">
    <property type="entry name" value="STRESS RESPONSE REGULATOR PROTEIN 1"/>
    <property type="match status" value="1"/>
</dbReference>
<sequence length="121" mass="13283">MKKKVLTVDDSRTMREMVAFTLKSAGYDVLEASDGQQALGLIGTNQVDLVIADLNMPVMDGLTLIRRLRAMPAHRSLPILMLTTEADDRKKQEGRTAGATGWIVKPFNPEKLVSVVQKVCG</sequence>
<gene>
    <name evidence="4" type="ORF">HND93_21185</name>
</gene>
<feature type="domain" description="Response regulatory" evidence="3">
    <location>
        <begin position="4"/>
        <end position="120"/>
    </location>
</feature>
<dbReference type="CDD" id="cd17562">
    <property type="entry name" value="REC_CheY4-like"/>
    <property type="match status" value="1"/>
</dbReference>
<dbReference type="SMART" id="SM00448">
    <property type="entry name" value="REC"/>
    <property type="match status" value="1"/>
</dbReference>
<organism evidence="4 5">
    <name type="scientific">Azospirillum oleiclasticum</name>
    <dbReference type="NCBI Taxonomy" id="2735135"/>
    <lineage>
        <taxon>Bacteria</taxon>
        <taxon>Pseudomonadati</taxon>
        <taxon>Pseudomonadota</taxon>
        <taxon>Alphaproteobacteria</taxon>
        <taxon>Rhodospirillales</taxon>
        <taxon>Azospirillaceae</taxon>
        <taxon>Azospirillum</taxon>
    </lineage>
</organism>
<dbReference type="SUPFAM" id="SSF52172">
    <property type="entry name" value="CheY-like"/>
    <property type="match status" value="1"/>
</dbReference>
<keyword evidence="5" id="KW-1185">Reference proteome</keyword>
<protein>
    <submittedName>
        <fullName evidence="4">Response regulator</fullName>
    </submittedName>
</protein>
<dbReference type="PROSITE" id="PS50110">
    <property type="entry name" value="RESPONSE_REGULATORY"/>
    <property type="match status" value="1"/>
</dbReference>
<dbReference type="Gene3D" id="3.40.50.2300">
    <property type="match status" value="1"/>
</dbReference>
<dbReference type="PANTHER" id="PTHR44591:SF25">
    <property type="entry name" value="CHEMOTAXIS TWO-COMPONENT RESPONSE REGULATOR"/>
    <property type="match status" value="1"/>
</dbReference>
<proteinExistence type="predicted"/>
<dbReference type="Pfam" id="PF00072">
    <property type="entry name" value="Response_reg"/>
    <property type="match status" value="1"/>
</dbReference>
<accession>A0ABX2TGT6</accession>
<evidence type="ECO:0000313" key="4">
    <source>
        <dbReference type="EMBL" id="NYZ22234.1"/>
    </source>
</evidence>
<evidence type="ECO:0000256" key="2">
    <source>
        <dbReference type="PROSITE-ProRule" id="PRU00169"/>
    </source>
</evidence>
<dbReference type="Proteomes" id="UP000584642">
    <property type="component" value="Unassembled WGS sequence"/>
</dbReference>
<evidence type="ECO:0000259" key="3">
    <source>
        <dbReference type="PROSITE" id="PS50110"/>
    </source>
</evidence>
<dbReference type="EMBL" id="JABFDB010000016">
    <property type="protein sequence ID" value="NYZ22234.1"/>
    <property type="molecule type" value="Genomic_DNA"/>
</dbReference>
<evidence type="ECO:0000256" key="1">
    <source>
        <dbReference type="ARBA" id="ARBA00022553"/>
    </source>
</evidence>